<evidence type="ECO:0000313" key="3">
    <source>
        <dbReference type="Proteomes" id="UP001262754"/>
    </source>
</evidence>
<keyword evidence="3" id="KW-1185">Reference proteome</keyword>
<protein>
    <submittedName>
        <fullName evidence="2">Pimeloyl-ACP methyl ester carboxylesterase</fullName>
    </submittedName>
</protein>
<organism evidence="2 3">
    <name type="scientific">Caulobacter rhizosphaerae</name>
    <dbReference type="NCBI Taxonomy" id="2010972"/>
    <lineage>
        <taxon>Bacteria</taxon>
        <taxon>Pseudomonadati</taxon>
        <taxon>Pseudomonadota</taxon>
        <taxon>Alphaproteobacteria</taxon>
        <taxon>Caulobacterales</taxon>
        <taxon>Caulobacteraceae</taxon>
        <taxon>Caulobacter</taxon>
    </lineage>
</organism>
<proteinExistence type="predicted"/>
<evidence type="ECO:0000259" key="1">
    <source>
        <dbReference type="Pfam" id="PF12697"/>
    </source>
</evidence>
<accession>A0ABU1MUJ2</accession>
<dbReference type="InterPro" id="IPR052897">
    <property type="entry name" value="Sec-Metab_Biosynth_Hydrolase"/>
</dbReference>
<sequence length="217" mass="23047">MATFVMIPGGWQGGWVYDQVGKILAANGHRALPITLSGLGDAPAPAANLDTHIGDVVDAIKSQGDGLVVVGQSYGGMVVSGVADAAPSQIGALVYVDAYVPDSGDSAWSLTSPHFREVFAEGARLDGLNCPPPPGLDPRARPHPIGTFLQSIRLTGRWREAAHKIYVGAFGWEGSPFLDLHARLSRDPEWSTYSLDCPHNVARFQPEALAEILLAQV</sequence>
<evidence type="ECO:0000313" key="2">
    <source>
        <dbReference type="EMBL" id="MDR6529351.1"/>
    </source>
</evidence>
<dbReference type="Pfam" id="PF12697">
    <property type="entry name" value="Abhydrolase_6"/>
    <property type="match status" value="1"/>
</dbReference>
<dbReference type="InterPro" id="IPR029058">
    <property type="entry name" value="AB_hydrolase_fold"/>
</dbReference>
<dbReference type="EMBL" id="JAVDRL010000001">
    <property type="protein sequence ID" value="MDR6529351.1"/>
    <property type="molecule type" value="Genomic_DNA"/>
</dbReference>
<dbReference type="PANTHER" id="PTHR37017">
    <property type="entry name" value="AB HYDROLASE-1 DOMAIN-CONTAINING PROTEIN-RELATED"/>
    <property type="match status" value="1"/>
</dbReference>
<reference evidence="2 3" key="1">
    <citation type="submission" date="2023-07" db="EMBL/GenBank/DDBJ databases">
        <title>Sorghum-associated microbial communities from plants grown in Nebraska, USA.</title>
        <authorList>
            <person name="Schachtman D."/>
        </authorList>
    </citation>
    <scope>NUCLEOTIDE SEQUENCE [LARGE SCALE GENOMIC DNA]</scope>
    <source>
        <strain evidence="2 3">DS2154</strain>
    </source>
</reference>
<comment type="caution">
    <text evidence="2">The sequence shown here is derived from an EMBL/GenBank/DDBJ whole genome shotgun (WGS) entry which is preliminary data.</text>
</comment>
<dbReference type="RefSeq" id="WP_310028092.1">
    <property type="nucleotide sequence ID" value="NZ_JAVDRL010000001.1"/>
</dbReference>
<dbReference type="SUPFAM" id="SSF53474">
    <property type="entry name" value="alpha/beta-Hydrolases"/>
    <property type="match status" value="1"/>
</dbReference>
<dbReference type="InterPro" id="IPR000073">
    <property type="entry name" value="AB_hydrolase_1"/>
</dbReference>
<feature type="domain" description="AB hydrolase-1" evidence="1">
    <location>
        <begin position="4"/>
        <end position="179"/>
    </location>
</feature>
<gene>
    <name evidence="2" type="ORF">J2800_000066</name>
</gene>
<name>A0ABU1MUJ2_9CAUL</name>
<dbReference type="Gene3D" id="3.40.50.1820">
    <property type="entry name" value="alpha/beta hydrolase"/>
    <property type="match status" value="1"/>
</dbReference>
<dbReference type="PANTHER" id="PTHR37017:SF11">
    <property type="entry name" value="ESTERASE_LIPASE_THIOESTERASE DOMAIN-CONTAINING PROTEIN"/>
    <property type="match status" value="1"/>
</dbReference>
<dbReference type="Proteomes" id="UP001262754">
    <property type="component" value="Unassembled WGS sequence"/>
</dbReference>